<feature type="region of interest" description="Disordered" evidence="1">
    <location>
        <begin position="121"/>
        <end position="163"/>
    </location>
</feature>
<protein>
    <submittedName>
        <fullName evidence="2">Uncharacterized protein</fullName>
    </submittedName>
</protein>
<comment type="caution">
    <text evidence="2">The sequence shown here is derived from an EMBL/GenBank/DDBJ whole genome shotgun (WGS) entry which is preliminary data.</text>
</comment>
<dbReference type="EMBL" id="VRLW01000001">
    <property type="protein sequence ID" value="KAA1257917.1"/>
    <property type="molecule type" value="Genomic_DNA"/>
</dbReference>
<gene>
    <name evidence="2" type="ORF">LF1_04070</name>
    <name evidence="3" type="ORF">LF1_20280</name>
</gene>
<dbReference type="AlphaFoldDB" id="A0A5B1C9W6"/>
<keyword evidence="4" id="KW-1185">Reference proteome</keyword>
<evidence type="ECO:0000256" key="1">
    <source>
        <dbReference type="SAM" id="MobiDB-lite"/>
    </source>
</evidence>
<dbReference type="PANTHER" id="PTHR37529:SF1">
    <property type="entry name" value="TRANSPOSASE INSG FOR INSERTION SEQUENCE ELEMENT IS4-RELATED"/>
    <property type="match status" value="1"/>
</dbReference>
<feature type="compositionally biased region" description="Basic and acidic residues" evidence="1">
    <location>
        <begin position="121"/>
        <end position="156"/>
    </location>
</feature>
<evidence type="ECO:0000313" key="3">
    <source>
        <dbReference type="EMBL" id="KAA1259494.1"/>
    </source>
</evidence>
<dbReference type="Proteomes" id="UP000322699">
    <property type="component" value="Unassembled WGS sequence"/>
</dbReference>
<proteinExistence type="predicted"/>
<dbReference type="RefSeq" id="WP_068262963.1">
    <property type="nucleotide sequence ID" value="NZ_VRLW01000001.1"/>
</dbReference>
<sequence length="163" mass="18773">MDRSPFRTPRTSRSEGAHCEREIEVEFRGLKQTLDKGILSCRSAERVVVELDWSLFSQAYAELLSLREQIPQQSDEPIRVSLAETMRAIRRAMRERNESVASDELLDQVLRTAVIASYNNRTDKKARYRPHNPDKKPLGDPKVRAPDLEEQQKLNENRLANAA</sequence>
<evidence type="ECO:0000313" key="2">
    <source>
        <dbReference type="EMBL" id="KAA1257917.1"/>
    </source>
</evidence>
<dbReference type="EMBL" id="VRLW01000001">
    <property type="protein sequence ID" value="KAA1259494.1"/>
    <property type="molecule type" value="Genomic_DNA"/>
</dbReference>
<organism evidence="2 4">
    <name type="scientific">Rubripirellula obstinata</name>
    <dbReference type="NCBI Taxonomy" id="406547"/>
    <lineage>
        <taxon>Bacteria</taxon>
        <taxon>Pseudomonadati</taxon>
        <taxon>Planctomycetota</taxon>
        <taxon>Planctomycetia</taxon>
        <taxon>Pirellulales</taxon>
        <taxon>Pirellulaceae</taxon>
        <taxon>Rubripirellula</taxon>
    </lineage>
</organism>
<accession>A0A5B1C9W6</accession>
<name>A0A5B1C9W6_9BACT</name>
<reference evidence="2 4" key="1">
    <citation type="submission" date="2019-08" db="EMBL/GenBank/DDBJ databases">
        <title>Deep-cultivation of Planctomycetes and their phenomic and genomic characterization uncovers novel biology.</title>
        <authorList>
            <person name="Wiegand S."/>
            <person name="Jogler M."/>
            <person name="Boedeker C."/>
            <person name="Pinto D."/>
            <person name="Vollmers J."/>
            <person name="Rivas-Marin E."/>
            <person name="Kohn T."/>
            <person name="Peeters S.H."/>
            <person name="Heuer A."/>
            <person name="Rast P."/>
            <person name="Oberbeckmann S."/>
            <person name="Bunk B."/>
            <person name="Jeske O."/>
            <person name="Meyerdierks A."/>
            <person name="Storesund J.E."/>
            <person name="Kallscheuer N."/>
            <person name="Luecker S."/>
            <person name="Lage O.M."/>
            <person name="Pohl T."/>
            <person name="Merkel B.J."/>
            <person name="Hornburger P."/>
            <person name="Mueller R.-W."/>
            <person name="Bruemmer F."/>
            <person name="Labrenz M."/>
            <person name="Spormann A.M."/>
            <person name="Op Den Camp H."/>
            <person name="Overmann J."/>
            <person name="Amann R."/>
            <person name="Jetten M.S.M."/>
            <person name="Mascher T."/>
            <person name="Medema M.H."/>
            <person name="Devos D.P."/>
            <person name="Kaster A.-K."/>
            <person name="Ovreas L."/>
            <person name="Rohde M."/>
            <person name="Galperin M.Y."/>
            <person name="Jogler C."/>
        </authorList>
    </citation>
    <scope>NUCLEOTIDE SEQUENCE [LARGE SCALE GENOMIC DNA]</scope>
    <source>
        <strain evidence="2 4">LF1</strain>
    </source>
</reference>
<dbReference type="PANTHER" id="PTHR37529">
    <property type="entry name" value="TRANSPOSASE INSG FOR INSERTION SEQUENCE ELEMENT IS4-RELATED"/>
    <property type="match status" value="1"/>
</dbReference>
<evidence type="ECO:0000313" key="4">
    <source>
        <dbReference type="Proteomes" id="UP000322699"/>
    </source>
</evidence>